<proteinExistence type="predicted"/>
<feature type="domain" description="Integrase zinc-binding" evidence="3">
    <location>
        <begin position="309"/>
        <end position="356"/>
    </location>
</feature>
<accession>A0A085NFL3</accession>
<dbReference type="GO" id="GO:0003964">
    <property type="term" value="F:RNA-directed DNA polymerase activity"/>
    <property type="evidence" value="ECO:0007669"/>
    <property type="project" value="UniProtKB-EC"/>
</dbReference>
<sequence length="356" mass="39254">MDRGPILATLAKGVFTYTPTQIKMDKGQSQSGNRRRGGNCRTTNATWPLAAGSYNASHQMSRWPDSRGALPPVCCATLPVLFSDLGITNHAPLQWLAAQKMEGRLARCAVVLQEFDMVIAYRPGHSNGDENTTPCEAPTLGLGENPIRTARTTHKRTISKDAGHTVSEAWLPLTAAHMCLHANPTEKHHLTAANIADGLSPDDYTREPTGNADALSRSHIQDQTSATVGVWPEITNGKLANAQRQDTVIRRVIEELVSNDDGRQAVTEEWRKALLACFLHLRRQLHMHDGVLGRKQVNSLRETTSVPVIPSSLKVKVQEMSHNTPAAGHLGCLKTLENAKRYGYWINMARHIEEYI</sequence>
<organism evidence="4">
    <name type="scientific">Trichuris suis</name>
    <name type="common">pig whipworm</name>
    <dbReference type="NCBI Taxonomy" id="68888"/>
    <lineage>
        <taxon>Eukaryota</taxon>
        <taxon>Metazoa</taxon>
        <taxon>Ecdysozoa</taxon>
        <taxon>Nematoda</taxon>
        <taxon>Enoplea</taxon>
        <taxon>Dorylaimia</taxon>
        <taxon>Trichinellida</taxon>
        <taxon>Trichuridae</taxon>
        <taxon>Trichuris</taxon>
    </lineage>
</organism>
<gene>
    <name evidence="4" type="ORF">M514_19521</name>
</gene>
<dbReference type="AlphaFoldDB" id="A0A085NFL3"/>
<dbReference type="PANTHER" id="PTHR37984">
    <property type="entry name" value="PROTEIN CBG26694"/>
    <property type="match status" value="1"/>
</dbReference>
<dbReference type="EMBL" id="KL367506">
    <property type="protein sequence ID" value="KFD68259.1"/>
    <property type="molecule type" value="Genomic_DNA"/>
</dbReference>
<reference evidence="4" key="1">
    <citation type="journal article" date="2014" name="Nat. Genet.">
        <title>Genome and transcriptome of the porcine whipworm Trichuris suis.</title>
        <authorList>
            <person name="Jex A.R."/>
            <person name="Nejsum P."/>
            <person name="Schwarz E.M."/>
            <person name="Hu L."/>
            <person name="Young N.D."/>
            <person name="Hall R.S."/>
            <person name="Korhonen P.K."/>
            <person name="Liao S."/>
            <person name="Thamsborg S."/>
            <person name="Xia J."/>
            <person name="Xu P."/>
            <person name="Wang S."/>
            <person name="Scheerlinck J.P."/>
            <person name="Hofmann A."/>
            <person name="Sternberg P.W."/>
            <person name="Wang J."/>
            <person name="Gasser R.B."/>
        </authorList>
    </citation>
    <scope>NUCLEOTIDE SEQUENCE [LARGE SCALE GENOMIC DNA]</scope>
    <source>
        <strain evidence="4">DCEP-RM93F</strain>
    </source>
</reference>
<name>A0A085NFL3_9BILA</name>
<evidence type="ECO:0000256" key="1">
    <source>
        <dbReference type="ARBA" id="ARBA00012493"/>
    </source>
</evidence>
<dbReference type="Gene3D" id="1.10.340.70">
    <property type="match status" value="1"/>
</dbReference>
<dbReference type="Proteomes" id="UP000030758">
    <property type="component" value="Unassembled WGS sequence"/>
</dbReference>
<dbReference type="FunFam" id="1.10.340.70:FF:000001">
    <property type="entry name" value="Retrovirus-related Pol polyprotein from transposon gypsy-like Protein"/>
    <property type="match status" value="1"/>
</dbReference>
<feature type="region of interest" description="Disordered" evidence="2">
    <location>
        <begin position="23"/>
        <end position="42"/>
    </location>
</feature>
<evidence type="ECO:0000313" key="4">
    <source>
        <dbReference type="EMBL" id="KFD68259.1"/>
    </source>
</evidence>
<evidence type="ECO:0000256" key="2">
    <source>
        <dbReference type="SAM" id="MobiDB-lite"/>
    </source>
</evidence>
<evidence type="ECO:0000259" key="3">
    <source>
        <dbReference type="Pfam" id="PF17921"/>
    </source>
</evidence>
<dbReference type="Pfam" id="PF17921">
    <property type="entry name" value="Integrase_H2C2"/>
    <property type="match status" value="1"/>
</dbReference>
<dbReference type="PANTHER" id="PTHR37984:SF5">
    <property type="entry name" value="PROTEIN NYNRIN-LIKE"/>
    <property type="match status" value="1"/>
</dbReference>
<protein>
    <recommendedName>
        <fullName evidence="1">RNA-directed DNA polymerase</fullName>
        <ecNumber evidence="1">2.7.7.49</ecNumber>
    </recommendedName>
</protein>
<dbReference type="EC" id="2.7.7.49" evidence="1"/>
<dbReference type="InterPro" id="IPR050951">
    <property type="entry name" value="Retrovirus_Pol_polyprotein"/>
</dbReference>
<dbReference type="InterPro" id="IPR041588">
    <property type="entry name" value="Integrase_H2C2"/>
</dbReference>